<reference evidence="1 2" key="1">
    <citation type="submission" date="2019-01" db="EMBL/GenBank/DDBJ databases">
        <title>Spirosoma flava sp. nov., a propanil-degrading bacterium isolated from herbicide-contaminated soil.</title>
        <authorList>
            <person name="Zhang L."/>
            <person name="Jiang J.-D."/>
        </authorList>
    </citation>
    <scope>NUCLEOTIDE SEQUENCE [LARGE SCALE GENOMIC DNA]</scope>
    <source>
        <strain evidence="1 2">TY50</strain>
    </source>
</reference>
<keyword evidence="2" id="KW-1185">Reference proteome</keyword>
<evidence type="ECO:0000313" key="1">
    <source>
        <dbReference type="EMBL" id="RYC68469.1"/>
    </source>
</evidence>
<dbReference type="Proteomes" id="UP000290407">
    <property type="component" value="Unassembled WGS sequence"/>
</dbReference>
<evidence type="ECO:0000313" key="2">
    <source>
        <dbReference type="Proteomes" id="UP000290407"/>
    </source>
</evidence>
<comment type="caution">
    <text evidence="1">The sequence shown here is derived from an EMBL/GenBank/DDBJ whole genome shotgun (WGS) entry which is preliminary data.</text>
</comment>
<dbReference type="AlphaFoldDB" id="A0A4Q2UNT1"/>
<gene>
    <name evidence="1" type="ORF">EQG79_19105</name>
</gene>
<dbReference type="InterPro" id="IPR027056">
    <property type="entry name" value="Gluconate_2DH_su3"/>
</dbReference>
<protein>
    <submittedName>
        <fullName evidence="1">Gluconate 2-dehydrogenase subunit 3 family protein</fullName>
    </submittedName>
</protein>
<name>A0A4Q2UNT1_9BACT</name>
<dbReference type="EMBL" id="SBLB01000005">
    <property type="protein sequence ID" value="RYC68469.1"/>
    <property type="molecule type" value="Genomic_DNA"/>
</dbReference>
<sequence length="198" mass="21663">MNRRDVLKQSALFMGYSVSVGALSELFTACSKPVSLTWEPIFLTDSQANTITEIAETILPRTGTPGAKDIGVPQFIDKMLNDLLSEDEQARFIDGLNALDEAAEEAYGTSFVEATPAQREALLLRLDHEAAKTPLSLWGITLEDSPPTAFYRQLKGLTLLGYFTSEQVGKKILSYDPLPGNFIACMPLPASGMNAWNE</sequence>
<proteinExistence type="predicted"/>
<dbReference type="RefSeq" id="WP_129603245.1">
    <property type="nucleotide sequence ID" value="NZ_SBLB01000005.1"/>
</dbReference>
<dbReference type="Pfam" id="PF13618">
    <property type="entry name" value="Gluconate_2-dh3"/>
    <property type="match status" value="1"/>
</dbReference>
<organism evidence="1 2">
    <name type="scientific">Spirosoma sordidisoli</name>
    <dbReference type="NCBI Taxonomy" id="2502893"/>
    <lineage>
        <taxon>Bacteria</taxon>
        <taxon>Pseudomonadati</taxon>
        <taxon>Bacteroidota</taxon>
        <taxon>Cytophagia</taxon>
        <taxon>Cytophagales</taxon>
        <taxon>Cytophagaceae</taxon>
        <taxon>Spirosoma</taxon>
    </lineage>
</organism>
<accession>A0A4Q2UNT1</accession>